<proteinExistence type="predicted"/>
<organism evidence="1 2">
    <name type="scientific">Scopulibacillus daqui</name>
    <dbReference type="NCBI Taxonomy" id="1469162"/>
    <lineage>
        <taxon>Bacteria</taxon>
        <taxon>Bacillati</taxon>
        <taxon>Bacillota</taxon>
        <taxon>Bacilli</taxon>
        <taxon>Bacillales</taxon>
        <taxon>Sporolactobacillaceae</taxon>
        <taxon>Scopulibacillus</taxon>
    </lineage>
</organism>
<keyword evidence="2" id="KW-1185">Reference proteome</keyword>
<protein>
    <recommendedName>
        <fullName evidence="3">DUF4352 domain-containing protein</fullName>
    </recommendedName>
</protein>
<dbReference type="RefSeq" id="WP_205002028.1">
    <property type="nucleotide sequence ID" value="NZ_JAFBER010000001.1"/>
</dbReference>
<name>A0ABS2PVV9_9BACL</name>
<comment type="caution">
    <text evidence="1">The sequence shown here is derived from an EMBL/GenBank/DDBJ whole genome shotgun (WGS) entry which is preliminary data.</text>
</comment>
<reference evidence="1 2" key="1">
    <citation type="submission" date="2021-01" db="EMBL/GenBank/DDBJ databases">
        <title>Genomic Encyclopedia of Type Strains, Phase IV (KMG-IV): sequencing the most valuable type-strain genomes for metagenomic binning, comparative biology and taxonomic classification.</title>
        <authorList>
            <person name="Goeker M."/>
        </authorList>
    </citation>
    <scope>NUCLEOTIDE SEQUENCE [LARGE SCALE GENOMIC DNA]</scope>
    <source>
        <strain evidence="1 2">DSM 28236</strain>
    </source>
</reference>
<gene>
    <name evidence="1" type="ORF">JOD45_000257</name>
</gene>
<evidence type="ECO:0000313" key="1">
    <source>
        <dbReference type="EMBL" id="MBM7644066.1"/>
    </source>
</evidence>
<accession>A0ABS2PVV9</accession>
<dbReference type="EMBL" id="JAFBER010000001">
    <property type="protein sequence ID" value="MBM7644066.1"/>
    <property type="molecule type" value="Genomic_DNA"/>
</dbReference>
<sequence length="139" mass="16023">MYWLILTVLLILLMIVLYLEKRRKKSKVKVFSSLVFTAETINGVSDEPKKVSLGIVNKSSKPIYLKECTIQLGKETLAFADGSHIVNQWLNPGKGYIHFLDFYQIKSALLDKGKTKLNAIIYFLDKDGKKYKDNIKLHW</sequence>
<evidence type="ECO:0000313" key="2">
    <source>
        <dbReference type="Proteomes" id="UP000808914"/>
    </source>
</evidence>
<dbReference type="Proteomes" id="UP000808914">
    <property type="component" value="Unassembled WGS sequence"/>
</dbReference>
<evidence type="ECO:0008006" key="3">
    <source>
        <dbReference type="Google" id="ProtNLM"/>
    </source>
</evidence>